<comment type="caution">
    <text evidence="1">The sequence shown here is derived from an EMBL/GenBank/DDBJ whole genome shotgun (WGS) entry which is preliminary data.</text>
</comment>
<keyword evidence="2" id="KW-1185">Reference proteome</keyword>
<dbReference type="OrthoDB" id="6132975at2759"/>
<dbReference type="GO" id="GO:0031012">
    <property type="term" value="C:extracellular matrix"/>
    <property type="evidence" value="ECO:0007669"/>
    <property type="project" value="TreeGrafter"/>
</dbReference>
<evidence type="ECO:0000313" key="1">
    <source>
        <dbReference type="EMBL" id="KAJ8030471.1"/>
    </source>
</evidence>
<reference evidence="1" key="1">
    <citation type="submission" date="2021-10" db="EMBL/GenBank/DDBJ databases">
        <title>Tropical sea cucumber genome reveals ecological adaptation and Cuvierian tubules defense mechanism.</title>
        <authorList>
            <person name="Chen T."/>
        </authorList>
    </citation>
    <scope>NUCLEOTIDE SEQUENCE</scope>
    <source>
        <strain evidence="1">Nanhai2018</strain>
        <tissue evidence="1">Muscle</tissue>
    </source>
</reference>
<dbReference type="AlphaFoldDB" id="A0A9Q1BPY0"/>
<gene>
    <name evidence="1" type="ORF">HOLleu_26906</name>
</gene>
<name>A0A9Q1BPY0_HOLLE</name>
<accession>A0A9Q1BPY0</accession>
<proteinExistence type="predicted"/>
<evidence type="ECO:0000313" key="2">
    <source>
        <dbReference type="Proteomes" id="UP001152320"/>
    </source>
</evidence>
<protein>
    <submittedName>
        <fullName evidence="1">Uncharacterized protein</fullName>
    </submittedName>
</protein>
<dbReference type="GO" id="GO:0007508">
    <property type="term" value="P:larval heart development"/>
    <property type="evidence" value="ECO:0007669"/>
    <property type="project" value="TreeGrafter"/>
</dbReference>
<sequence length="129" mass="14702">MDLRSNNATYLEYVRARNQAKWEIRKAKCDYERNVAAESETNPKAFYQYANSSLKTRSYIGNLMKSDGTVTAGDADKADALHLFFASLFTQENLKNIPAFDDRLTDTMLETITINEETVFNKLESLNAN</sequence>
<dbReference type="GO" id="GO:0061343">
    <property type="term" value="P:cell adhesion involved in heart morphogenesis"/>
    <property type="evidence" value="ECO:0007669"/>
    <property type="project" value="TreeGrafter"/>
</dbReference>
<dbReference type="PANTHER" id="PTHR33395">
    <property type="entry name" value="TRANSCRIPTASE, PUTATIVE-RELATED-RELATED"/>
    <property type="match status" value="1"/>
</dbReference>
<dbReference type="PANTHER" id="PTHR33395:SF21">
    <property type="entry name" value="PERICARDIN"/>
    <property type="match status" value="1"/>
</dbReference>
<dbReference type="EMBL" id="JAIZAY010000013">
    <property type="protein sequence ID" value="KAJ8030471.1"/>
    <property type="molecule type" value="Genomic_DNA"/>
</dbReference>
<dbReference type="Proteomes" id="UP001152320">
    <property type="component" value="Chromosome 13"/>
</dbReference>
<organism evidence="1 2">
    <name type="scientific">Holothuria leucospilota</name>
    <name type="common">Black long sea cucumber</name>
    <name type="synonym">Mertensiothuria leucospilota</name>
    <dbReference type="NCBI Taxonomy" id="206669"/>
    <lineage>
        <taxon>Eukaryota</taxon>
        <taxon>Metazoa</taxon>
        <taxon>Echinodermata</taxon>
        <taxon>Eleutherozoa</taxon>
        <taxon>Echinozoa</taxon>
        <taxon>Holothuroidea</taxon>
        <taxon>Aspidochirotacea</taxon>
        <taxon>Aspidochirotida</taxon>
        <taxon>Holothuriidae</taxon>
        <taxon>Holothuria</taxon>
    </lineage>
</organism>